<name>A0A316ZKZ9_9BASI</name>
<evidence type="ECO:0000313" key="2">
    <source>
        <dbReference type="EMBL" id="PWO01066.1"/>
    </source>
</evidence>
<keyword evidence="3" id="KW-1185">Reference proteome</keyword>
<dbReference type="RefSeq" id="XP_025601344.1">
    <property type="nucleotide sequence ID" value="XM_025743786.1"/>
</dbReference>
<evidence type="ECO:0000313" key="3">
    <source>
        <dbReference type="Proteomes" id="UP000245946"/>
    </source>
</evidence>
<protein>
    <submittedName>
        <fullName evidence="2">Uncharacterized protein</fullName>
    </submittedName>
</protein>
<dbReference type="EMBL" id="KZ819283">
    <property type="protein sequence ID" value="PWO01066.1"/>
    <property type="molecule type" value="Genomic_DNA"/>
</dbReference>
<evidence type="ECO:0000256" key="1">
    <source>
        <dbReference type="SAM" id="Coils"/>
    </source>
</evidence>
<dbReference type="GeneID" id="37271330"/>
<proteinExistence type="predicted"/>
<dbReference type="OrthoDB" id="3362884at2759"/>
<accession>A0A316ZKZ9</accession>
<keyword evidence="1" id="KW-0175">Coiled coil</keyword>
<dbReference type="Proteomes" id="UP000245946">
    <property type="component" value="Unassembled WGS sequence"/>
</dbReference>
<gene>
    <name evidence="2" type="ORF">FA09DRAFT_335706</name>
</gene>
<sequence length="177" mass="18375">MGVVFSCFAQSFMWLGELLENVFLAIGEIGSILVRGIFGLLIGLCDVLAALSCCCRVPWSERPDRTSYTYHTAASNVGGRQVFASLTPAGRAARKQQKAAAKKEHELRIESMRAERAAAAQQTSEKPAAAATVVAADVPVAVEQSAGPAAPAAQSSGWFGWLGGSPAAAAPAVAAKQ</sequence>
<dbReference type="AlphaFoldDB" id="A0A316ZKZ9"/>
<reference evidence="2 3" key="1">
    <citation type="journal article" date="2018" name="Mol. Biol. Evol.">
        <title>Broad Genomic Sampling Reveals a Smut Pathogenic Ancestry of the Fungal Clade Ustilaginomycotina.</title>
        <authorList>
            <person name="Kijpornyongpan T."/>
            <person name="Mondo S.J."/>
            <person name="Barry K."/>
            <person name="Sandor L."/>
            <person name="Lee J."/>
            <person name="Lipzen A."/>
            <person name="Pangilinan J."/>
            <person name="LaButti K."/>
            <person name="Hainaut M."/>
            <person name="Henrissat B."/>
            <person name="Grigoriev I.V."/>
            <person name="Spatafora J.W."/>
            <person name="Aime M.C."/>
        </authorList>
    </citation>
    <scope>NUCLEOTIDE SEQUENCE [LARGE SCALE GENOMIC DNA]</scope>
    <source>
        <strain evidence="2 3">MCA 4186</strain>
    </source>
</reference>
<organism evidence="2 3">
    <name type="scientific">Tilletiopsis washingtonensis</name>
    <dbReference type="NCBI Taxonomy" id="58919"/>
    <lineage>
        <taxon>Eukaryota</taxon>
        <taxon>Fungi</taxon>
        <taxon>Dikarya</taxon>
        <taxon>Basidiomycota</taxon>
        <taxon>Ustilaginomycotina</taxon>
        <taxon>Exobasidiomycetes</taxon>
        <taxon>Entylomatales</taxon>
        <taxon>Entylomatales incertae sedis</taxon>
        <taxon>Tilletiopsis</taxon>
    </lineage>
</organism>
<feature type="coiled-coil region" evidence="1">
    <location>
        <begin position="95"/>
        <end position="122"/>
    </location>
</feature>